<keyword evidence="10 12" id="KW-0472">Membrane</keyword>
<keyword evidence="11 14" id="KW-0456">Lyase</keyword>
<sequence>MGADQTFLDRLRNAGISPGDDEELRLQKSLLFFATGLISLASMVWLLIYWQLGPRFSSNLPFAVQLLLVGNLLVYLKTLNFNAFRVLQLSLFLFTPFVAQWSIGSFITASGISIWALLAPIGAVLFIGPRQSGAWFFAYVFLTTLSGVFDFYLADSLPLSGDKVSPQTAAFFFALNFAAVSTIVYLLLRYSDTEKHQAQARLQEAHRLLQVEQERSERLLLNVLPGPIAERLKNSSQTIADGFAEVSVMFADIVNFTRVAEGLTPQQVFTMLNKIFSSFDELAERYGLEKIKTIGDAYMVAAGLNDARSDCAEALADMALEMCALLHDDFSINEMRLELRIGIGTGPVVAGVVGKKKFIYDLWGDTVNIASRVTSEGVPGMVQVDERSYRRLRDRFDFREPQTIYLKGKGNMVVHRLIGRRSATTVDA</sequence>
<evidence type="ECO:0000256" key="12">
    <source>
        <dbReference type="SAM" id="Phobius"/>
    </source>
</evidence>
<proteinExistence type="predicted"/>
<dbReference type="CDD" id="cd07302">
    <property type="entry name" value="CHD"/>
    <property type="match status" value="1"/>
</dbReference>
<keyword evidence="9 12" id="KW-1133">Transmembrane helix</keyword>
<evidence type="ECO:0000313" key="14">
    <source>
        <dbReference type="EMBL" id="ACV33980.1"/>
    </source>
</evidence>
<dbReference type="PANTHER" id="PTHR45627">
    <property type="entry name" value="ADENYLATE CYCLASE TYPE 1"/>
    <property type="match status" value="1"/>
</dbReference>
<dbReference type="PROSITE" id="PS50125">
    <property type="entry name" value="GUANYLATE_CYCLASE_2"/>
    <property type="match status" value="1"/>
</dbReference>
<dbReference type="InterPro" id="IPR029787">
    <property type="entry name" value="Nucleotide_cyclase"/>
</dbReference>
<dbReference type="KEGG" id="app:CAP2UW1_0633"/>
<comment type="catalytic activity">
    <reaction evidence="1">
        <text>ATP = 3',5'-cyclic AMP + diphosphate</text>
        <dbReference type="Rhea" id="RHEA:15389"/>
        <dbReference type="ChEBI" id="CHEBI:30616"/>
        <dbReference type="ChEBI" id="CHEBI:33019"/>
        <dbReference type="ChEBI" id="CHEBI:58165"/>
        <dbReference type="EC" id="4.6.1.1"/>
    </reaction>
</comment>
<evidence type="ECO:0000256" key="2">
    <source>
        <dbReference type="ARBA" id="ARBA00004141"/>
    </source>
</evidence>
<comment type="subcellular location">
    <subcellularLocation>
        <location evidence="2">Membrane</location>
        <topology evidence="2">Multi-pass membrane protein</topology>
    </subcellularLocation>
</comment>
<evidence type="ECO:0000256" key="4">
    <source>
        <dbReference type="ARBA" id="ARBA00022692"/>
    </source>
</evidence>
<keyword evidence="6" id="KW-0547">Nucleotide-binding</keyword>
<dbReference type="HOGENOM" id="CLU_001072_14_1_4"/>
<evidence type="ECO:0000256" key="1">
    <source>
        <dbReference type="ARBA" id="ARBA00001593"/>
    </source>
</evidence>
<dbReference type="eggNOG" id="COG2114">
    <property type="taxonomic scope" value="Bacteria"/>
</dbReference>
<feature type="transmembrane region" description="Helical" evidence="12">
    <location>
        <begin position="83"/>
        <end position="103"/>
    </location>
</feature>
<dbReference type="GO" id="GO:0035556">
    <property type="term" value="P:intracellular signal transduction"/>
    <property type="evidence" value="ECO:0007669"/>
    <property type="project" value="InterPro"/>
</dbReference>
<evidence type="ECO:0000256" key="6">
    <source>
        <dbReference type="ARBA" id="ARBA00022741"/>
    </source>
</evidence>
<evidence type="ECO:0000256" key="5">
    <source>
        <dbReference type="ARBA" id="ARBA00022723"/>
    </source>
</evidence>
<dbReference type="AlphaFoldDB" id="C7RLT6"/>
<evidence type="ECO:0000256" key="11">
    <source>
        <dbReference type="ARBA" id="ARBA00023239"/>
    </source>
</evidence>
<dbReference type="STRING" id="522306.CAP2UW1_0633"/>
<dbReference type="Gene3D" id="3.30.70.1230">
    <property type="entry name" value="Nucleotide cyclase"/>
    <property type="match status" value="1"/>
</dbReference>
<feature type="transmembrane region" description="Helical" evidence="12">
    <location>
        <begin position="109"/>
        <end position="127"/>
    </location>
</feature>
<dbReference type="GO" id="GO:0005524">
    <property type="term" value="F:ATP binding"/>
    <property type="evidence" value="ECO:0007669"/>
    <property type="project" value="UniProtKB-KW"/>
</dbReference>
<name>C7RLT6_ACCRE</name>
<feature type="transmembrane region" description="Helical" evidence="12">
    <location>
        <begin position="30"/>
        <end position="50"/>
    </location>
</feature>
<dbReference type="SMART" id="SM00044">
    <property type="entry name" value="CYCc"/>
    <property type="match status" value="1"/>
</dbReference>
<evidence type="ECO:0000256" key="7">
    <source>
        <dbReference type="ARBA" id="ARBA00022840"/>
    </source>
</evidence>
<dbReference type="GO" id="GO:0004016">
    <property type="term" value="F:adenylate cyclase activity"/>
    <property type="evidence" value="ECO:0007669"/>
    <property type="project" value="UniProtKB-EC"/>
</dbReference>
<evidence type="ECO:0000256" key="9">
    <source>
        <dbReference type="ARBA" id="ARBA00022989"/>
    </source>
</evidence>
<dbReference type="OrthoDB" id="9802500at2"/>
<dbReference type="InterPro" id="IPR001054">
    <property type="entry name" value="A/G_cyclase"/>
</dbReference>
<dbReference type="GO" id="GO:0005886">
    <property type="term" value="C:plasma membrane"/>
    <property type="evidence" value="ECO:0007669"/>
    <property type="project" value="TreeGrafter"/>
</dbReference>
<feature type="transmembrane region" description="Helical" evidence="12">
    <location>
        <begin position="56"/>
        <end position="76"/>
    </location>
</feature>
<dbReference type="SUPFAM" id="SSF55073">
    <property type="entry name" value="Nucleotide cyclase"/>
    <property type="match status" value="1"/>
</dbReference>
<keyword evidence="8" id="KW-0460">Magnesium</keyword>
<dbReference type="GO" id="GO:0009190">
    <property type="term" value="P:cyclic nucleotide biosynthetic process"/>
    <property type="evidence" value="ECO:0007669"/>
    <property type="project" value="InterPro"/>
</dbReference>
<keyword evidence="7" id="KW-0067">ATP-binding</keyword>
<protein>
    <recommendedName>
        <fullName evidence="3">adenylate cyclase</fullName>
        <ecNumber evidence="3">4.6.1.1</ecNumber>
    </recommendedName>
</protein>
<keyword evidence="5" id="KW-0479">Metal-binding</keyword>
<dbReference type="GO" id="GO:0007189">
    <property type="term" value="P:adenylate cyclase-activating G protein-coupled receptor signaling pathway"/>
    <property type="evidence" value="ECO:0007669"/>
    <property type="project" value="TreeGrafter"/>
</dbReference>
<feature type="transmembrane region" description="Helical" evidence="12">
    <location>
        <begin position="169"/>
        <end position="188"/>
    </location>
</feature>
<keyword evidence="4 12" id="KW-0812">Transmembrane</keyword>
<feature type="transmembrane region" description="Helical" evidence="12">
    <location>
        <begin position="134"/>
        <end position="154"/>
    </location>
</feature>
<feature type="domain" description="Guanylate cyclase" evidence="13">
    <location>
        <begin position="247"/>
        <end position="374"/>
    </location>
</feature>
<organism evidence="14">
    <name type="scientific">Accumulibacter regalis</name>
    <dbReference type="NCBI Taxonomy" id="522306"/>
    <lineage>
        <taxon>Bacteria</taxon>
        <taxon>Pseudomonadati</taxon>
        <taxon>Pseudomonadota</taxon>
        <taxon>Betaproteobacteria</taxon>
        <taxon>Candidatus Accumulibacter</taxon>
    </lineage>
</organism>
<accession>C7RLT6</accession>
<reference evidence="14" key="2">
    <citation type="submission" date="2009-09" db="EMBL/GenBank/DDBJ databases">
        <title>Complete sequence of chromosome of Candidatus Accumulibacter phosphatis clade IIA str. UW-1.</title>
        <authorList>
            <consortium name="US DOE Joint Genome Institute"/>
            <person name="Martin H.G."/>
            <person name="Ivanova N."/>
            <person name="Kunin V."/>
            <person name="Warnecke F."/>
            <person name="Barry K."/>
            <person name="He S."/>
            <person name="Salamov A."/>
            <person name="Szeto E."/>
            <person name="Dalin E."/>
            <person name="Pangilinan J.L."/>
            <person name="Lapidus A."/>
            <person name="Lowry S."/>
            <person name="Kyrpides N.C."/>
            <person name="McMahon K.D."/>
            <person name="Hugenholtz P."/>
        </authorList>
    </citation>
    <scope>NUCLEOTIDE SEQUENCE [LARGE SCALE GENOMIC DNA]</scope>
    <source>
        <strain evidence="14">UW-1</strain>
    </source>
</reference>
<gene>
    <name evidence="14" type="ordered locus">CAP2UW1_0633</name>
</gene>
<dbReference type="PANTHER" id="PTHR45627:SF12">
    <property type="entry name" value="ADENYLATE CYCLASE TYPE 2"/>
    <property type="match status" value="1"/>
</dbReference>
<dbReference type="Gene3D" id="6.10.250.780">
    <property type="match status" value="1"/>
</dbReference>
<evidence type="ECO:0000256" key="3">
    <source>
        <dbReference type="ARBA" id="ARBA00012201"/>
    </source>
</evidence>
<dbReference type="GO" id="GO:0046872">
    <property type="term" value="F:metal ion binding"/>
    <property type="evidence" value="ECO:0007669"/>
    <property type="project" value="UniProtKB-KW"/>
</dbReference>
<evidence type="ECO:0000256" key="8">
    <source>
        <dbReference type="ARBA" id="ARBA00022842"/>
    </source>
</evidence>
<reference evidence="14" key="1">
    <citation type="submission" date="2009-08" db="EMBL/GenBank/DDBJ databases">
        <authorList>
            <consortium name="US DOE Joint Genome Institute"/>
            <person name="Lucas S."/>
            <person name="Copeland A."/>
            <person name="Lapidus A."/>
            <person name="Glavina del Rio T."/>
            <person name="Dalin E."/>
            <person name="Tice H."/>
            <person name="Bruce D."/>
            <person name="Barry K."/>
            <person name="Pitluck S."/>
            <person name="Lowry S."/>
            <person name="Larimer F."/>
            <person name="Land M."/>
            <person name="Hauser L."/>
            <person name="Kyrpides N."/>
            <person name="Ivanova N."/>
            <person name="McMahon K.D."/>
            <person name="Hugenholtz P."/>
        </authorList>
    </citation>
    <scope>NUCLEOTIDE SEQUENCE</scope>
    <source>
        <strain evidence="14">UW-1</strain>
    </source>
</reference>
<dbReference type="EC" id="4.6.1.1" evidence="3"/>
<evidence type="ECO:0000256" key="10">
    <source>
        <dbReference type="ARBA" id="ARBA00023136"/>
    </source>
</evidence>
<evidence type="ECO:0000259" key="13">
    <source>
        <dbReference type="PROSITE" id="PS50125"/>
    </source>
</evidence>
<dbReference type="EMBL" id="CP001715">
    <property type="protein sequence ID" value="ACV33980.1"/>
    <property type="molecule type" value="Genomic_DNA"/>
</dbReference>
<dbReference type="Pfam" id="PF00211">
    <property type="entry name" value="Guanylate_cyc"/>
    <property type="match status" value="1"/>
</dbReference>